<evidence type="ECO:0000313" key="1">
    <source>
        <dbReference type="EMBL" id="MCI41994.1"/>
    </source>
</evidence>
<dbReference type="EMBL" id="LXQA010298841">
    <property type="protein sequence ID" value="MCI41994.1"/>
    <property type="molecule type" value="Genomic_DNA"/>
</dbReference>
<dbReference type="AlphaFoldDB" id="A0A392S0X5"/>
<keyword evidence="1" id="KW-0675">Receptor</keyword>
<keyword evidence="1" id="KW-0418">Kinase</keyword>
<evidence type="ECO:0000313" key="2">
    <source>
        <dbReference type="Proteomes" id="UP000265520"/>
    </source>
</evidence>
<protein>
    <submittedName>
        <fullName evidence="1">Cysteine-rich receptor-like protein kinase</fullName>
    </submittedName>
</protein>
<sequence length="96" mass="10580">NPDSFGSVRVMQIPRNALSSILVDGVRVEGVQSVHQAVFSHFSSHFRVCNMVRPSVDDLQFNTLTITDSGRLVRPFSADEVKAAVWDCDSYKSPGP</sequence>
<feature type="non-terminal residue" evidence="1">
    <location>
        <position position="96"/>
    </location>
</feature>
<dbReference type="GO" id="GO:0016301">
    <property type="term" value="F:kinase activity"/>
    <property type="evidence" value="ECO:0007669"/>
    <property type="project" value="UniProtKB-KW"/>
</dbReference>
<accession>A0A392S0X5</accession>
<dbReference type="Proteomes" id="UP000265520">
    <property type="component" value="Unassembled WGS sequence"/>
</dbReference>
<name>A0A392S0X5_9FABA</name>
<feature type="non-terminal residue" evidence="1">
    <location>
        <position position="1"/>
    </location>
</feature>
<keyword evidence="1" id="KW-0808">Transferase</keyword>
<reference evidence="1 2" key="1">
    <citation type="journal article" date="2018" name="Front. Plant Sci.">
        <title>Red Clover (Trifolium pratense) and Zigzag Clover (T. medium) - A Picture of Genomic Similarities and Differences.</title>
        <authorList>
            <person name="Dluhosova J."/>
            <person name="Istvanek J."/>
            <person name="Nedelnik J."/>
            <person name="Repkova J."/>
        </authorList>
    </citation>
    <scope>NUCLEOTIDE SEQUENCE [LARGE SCALE GENOMIC DNA]</scope>
    <source>
        <strain evidence="2">cv. 10/8</strain>
        <tissue evidence="1">Leaf</tissue>
    </source>
</reference>
<organism evidence="1 2">
    <name type="scientific">Trifolium medium</name>
    <dbReference type="NCBI Taxonomy" id="97028"/>
    <lineage>
        <taxon>Eukaryota</taxon>
        <taxon>Viridiplantae</taxon>
        <taxon>Streptophyta</taxon>
        <taxon>Embryophyta</taxon>
        <taxon>Tracheophyta</taxon>
        <taxon>Spermatophyta</taxon>
        <taxon>Magnoliopsida</taxon>
        <taxon>eudicotyledons</taxon>
        <taxon>Gunneridae</taxon>
        <taxon>Pentapetalae</taxon>
        <taxon>rosids</taxon>
        <taxon>fabids</taxon>
        <taxon>Fabales</taxon>
        <taxon>Fabaceae</taxon>
        <taxon>Papilionoideae</taxon>
        <taxon>50 kb inversion clade</taxon>
        <taxon>NPAAA clade</taxon>
        <taxon>Hologalegina</taxon>
        <taxon>IRL clade</taxon>
        <taxon>Trifolieae</taxon>
        <taxon>Trifolium</taxon>
    </lineage>
</organism>
<proteinExistence type="predicted"/>
<keyword evidence="2" id="KW-1185">Reference proteome</keyword>
<comment type="caution">
    <text evidence="1">The sequence shown here is derived from an EMBL/GenBank/DDBJ whole genome shotgun (WGS) entry which is preliminary data.</text>
</comment>